<dbReference type="InterPro" id="IPR015421">
    <property type="entry name" value="PyrdxlP-dep_Trfase_major"/>
</dbReference>
<keyword evidence="3" id="KW-0479">Metal-binding</keyword>
<evidence type="ECO:0000256" key="6">
    <source>
        <dbReference type="ARBA" id="ARBA00023014"/>
    </source>
</evidence>
<evidence type="ECO:0000313" key="10">
    <source>
        <dbReference type="Proteomes" id="UP000315636"/>
    </source>
</evidence>
<dbReference type="Gene3D" id="3.90.1150.10">
    <property type="entry name" value="Aspartate Aminotransferase, domain 1"/>
    <property type="match status" value="1"/>
</dbReference>
<keyword evidence="10" id="KW-1185">Reference proteome</keyword>
<dbReference type="EMBL" id="FXTI01000002">
    <property type="protein sequence ID" value="SMO49578.1"/>
    <property type="molecule type" value="Genomic_DNA"/>
</dbReference>
<evidence type="ECO:0000256" key="1">
    <source>
        <dbReference type="ARBA" id="ARBA00001933"/>
    </source>
</evidence>
<proteinExistence type="inferred from homology"/>
<dbReference type="Gene3D" id="1.10.260.50">
    <property type="match status" value="1"/>
</dbReference>
<keyword evidence="6" id="KW-0411">Iron-sulfur</keyword>
<dbReference type="InterPro" id="IPR015422">
    <property type="entry name" value="PyrdxlP-dep_Trfase_small"/>
</dbReference>
<feature type="domain" description="Aminotransferase class V" evidence="8">
    <location>
        <begin position="2"/>
        <end position="365"/>
    </location>
</feature>
<dbReference type="PANTHER" id="PTHR11601">
    <property type="entry name" value="CYSTEINE DESULFURYLASE FAMILY MEMBER"/>
    <property type="match status" value="1"/>
</dbReference>
<evidence type="ECO:0000256" key="2">
    <source>
        <dbReference type="ARBA" id="ARBA00006490"/>
    </source>
</evidence>
<dbReference type="OrthoDB" id="9808002at2"/>
<evidence type="ECO:0000313" key="9">
    <source>
        <dbReference type="EMBL" id="SMO49578.1"/>
    </source>
</evidence>
<evidence type="ECO:0000256" key="7">
    <source>
        <dbReference type="RuleBase" id="RU004504"/>
    </source>
</evidence>
<dbReference type="RefSeq" id="WP_142504607.1">
    <property type="nucleotide sequence ID" value="NZ_FXTI01000002.1"/>
</dbReference>
<dbReference type="GO" id="GO:0051536">
    <property type="term" value="F:iron-sulfur cluster binding"/>
    <property type="evidence" value="ECO:0007669"/>
    <property type="project" value="UniProtKB-KW"/>
</dbReference>
<organism evidence="9 10">
    <name type="scientific">Melghirimyces algeriensis</name>
    <dbReference type="NCBI Taxonomy" id="910412"/>
    <lineage>
        <taxon>Bacteria</taxon>
        <taxon>Bacillati</taxon>
        <taxon>Bacillota</taxon>
        <taxon>Bacilli</taxon>
        <taxon>Bacillales</taxon>
        <taxon>Thermoactinomycetaceae</taxon>
        <taxon>Melghirimyces</taxon>
    </lineage>
</organism>
<evidence type="ECO:0000256" key="5">
    <source>
        <dbReference type="ARBA" id="ARBA00023004"/>
    </source>
</evidence>
<dbReference type="InterPro" id="IPR020578">
    <property type="entry name" value="Aminotrans_V_PyrdxlP_BS"/>
</dbReference>
<evidence type="ECO:0000259" key="8">
    <source>
        <dbReference type="Pfam" id="PF00266"/>
    </source>
</evidence>
<dbReference type="FunFam" id="3.40.640.10:FF:000084">
    <property type="entry name" value="IscS-like cysteine desulfurase"/>
    <property type="match status" value="1"/>
</dbReference>
<gene>
    <name evidence="9" type="ORF">SAMN06264849_102319</name>
</gene>
<dbReference type="InterPro" id="IPR015424">
    <property type="entry name" value="PyrdxlP-dep_Trfase"/>
</dbReference>
<reference evidence="9 10" key="1">
    <citation type="submission" date="2017-05" db="EMBL/GenBank/DDBJ databases">
        <authorList>
            <person name="Varghese N."/>
            <person name="Submissions S."/>
        </authorList>
    </citation>
    <scope>NUCLEOTIDE SEQUENCE [LARGE SCALE GENOMIC DNA]</scope>
    <source>
        <strain evidence="9 10">DSM 45474</strain>
    </source>
</reference>
<dbReference type="Gene3D" id="3.40.640.10">
    <property type="entry name" value="Type I PLP-dependent aspartate aminotransferase-like (Major domain)"/>
    <property type="match status" value="1"/>
</dbReference>
<dbReference type="InterPro" id="IPR016454">
    <property type="entry name" value="Cysteine_dSase"/>
</dbReference>
<accession>A0A521BQY9</accession>
<dbReference type="GO" id="GO:0046872">
    <property type="term" value="F:metal ion binding"/>
    <property type="evidence" value="ECO:0007669"/>
    <property type="project" value="UniProtKB-KW"/>
</dbReference>
<comment type="cofactor">
    <cofactor evidence="1 7">
        <name>pyridoxal 5'-phosphate</name>
        <dbReference type="ChEBI" id="CHEBI:597326"/>
    </cofactor>
</comment>
<dbReference type="InterPro" id="IPR000192">
    <property type="entry name" value="Aminotrans_V_dom"/>
</dbReference>
<dbReference type="Proteomes" id="UP000315636">
    <property type="component" value="Unassembled WGS sequence"/>
</dbReference>
<sequence>MIYMDNSATTQPDPEVVQVMTDVMVNVFGNPSSLHDLGGKAERLLTQARKAIAHTLGVSPRSLVFTSGGTEANNLALKGVALQYQRRGRHFITTQVEHAAVFEVCRQLEQMGWEVTYLPVDEKGRVQPKDVEAAIRNDTVLVSVMHVNNEVGTVQPIPEIGRIVKKHPKVFFHVDAIQSFGKLPVRPQDWGVDLMSLSGHKFHGPKGVGCLYVREGVKLSPQLVGGGQEEGYRSGTQNVPGIAGLAKAAVLAEQKRRETAVRLSHWKQEMIRELAAKLANVQINGDTSTEGGSPHILSLSFPGLKSEVIVHSLEEQGVYVSSKSACSSKGEQPSRVLKAMGLDDQTAIGSIRISMGAQTTDEDVHQCMKALTKVIPPLQRMMKGASK</sequence>
<keyword evidence="5" id="KW-0408">Iron</keyword>
<evidence type="ECO:0000256" key="4">
    <source>
        <dbReference type="ARBA" id="ARBA00022898"/>
    </source>
</evidence>
<comment type="similarity">
    <text evidence="2">Belongs to the class-V pyridoxal-phosphate-dependent aminotransferase family. NifS/IscS subfamily.</text>
</comment>
<dbReference type="NCBIfam" id="NF002806">
    <property type="entry name" value="PRK02948.1"/>
    <property type="match status" value="1"/>
</dbReference>
<keyword evidence="4" id="KW-0663">Pyridoxal phosphate</keyword>
<dbReference type="Pfam" id="PF00266">
    <property type="entry name" value="Aminotran_5"/>
    <property type="match status" value="1"/>
</dbReference>
<evidence type="ECO:0000256" key="3">
    <source>
        <dbReference type="ARBA" id="ARBA00022723"/>
    </source>
</evidence>
<dbReference type="GO" id="GO:0031071">
    <property type="term" value="F:cysteine desulfurase activity"/>
    <property type="evidence" value="ECO:0007669"/>
    <property type="project" value="UniProtKB-ARBA"/>
</dbReference>
<dbReference type="SUPFAM" id="SSF53383">
    <property type="entry name" value="PLP-dependent transferases"/>
    <property type="match status" value="1"/>
</dbReference>
<dbReference type="PROSITE" id="PS00595">
    <property type="entry name" value="AA_TRANSFER_CLASS_5"/>
    <property type="match status" value="1"/>
</dbReference>
<dbReference type="PIRSF" id="PIRSF005572">
    <property type="entry name" value="NifS"/>
    <property type="match status" value="1"/>
</dbReference>
<dbReference type="PANTHER" id="PTHR11601:SF50">
    <property type="entry name" value="CYSTEINE DESULFURASE ISCS 2-RELATED"/>
    <property type="match status" value="1"/>
</dbReference>
<name>A0A521BQY9_9BACL</name>
<protein>
    <submittedName>
        <fullName evidence="9">Cysteine desulfurase</fullName>
    </submittedName>
</protein>
<dbReference type="AlphaFoldDB" id="A0A521BQY9"/>